<dbReference type="NCBIfam" id="TIGR01554">
    <property type="entry name" value="major_cap_HK97"/>
    <property type="match status" value="1"/>
</dbReference>
<dbReference type="SUPFAM" id="SSF56563">
    <property type="entry name" value="Major capsid protein gp5"/>
    <property type="match status" value="1"/>
</dbReference>
<protein>
    <submittedName>
        <fullName evidence="4">Phage major capsid protein</fullName>
    </submittedName>
</protein>
<dbReference type="InterPro" id="IPR024455">
    <property type="entry name" value="Phage_capsid"/>
</dbReference>
<evidence type="ECO:0000259" key="3">
    <source>
        <dbReference type="Pfam" id="PF05065"/>
    </source>
</evidence>
<proteinExistence type="predicted"/>
<feature type="coiled-coil region" evidence="2">
    <location>
        <begin position="3"/>
        <end position="49"/>
    </location>
</feature>
<dbReference type="Pfam" id="PF05065">
    <property type="entry name" value="Phage_capsid"/>
    <property type="match status" value="1"/>
</dbReference>
<comment type="subcellular location">
    <subcellularLocation>
        <location evidence="1">Virion</location>
    </subcellularLocation>
</comment>
<evidence type="ECO:0000313" key="4">
    <source>
        <dbReference type="EMBL" id="MBU3804006.1"/>
    </source>
</evidence>
<keyword evidence="2" id="KW-0175">Coiled coil</keyword>
<feature type="domain" description="Phage capsid-like C-terminal" evidence="3">
    <location>
        <begin position="197"/>
        <end position="466"/>
    </location>
</feature>
<sequence length="473" mass="52110">MTKEEYKNKRKEMINRAEQLMNENKCTEASSLINEIESLDAAYSEEQAQRERRLKNKYSGMTFKDKAEYEALKSQLVNEGRYDEIDLLDEAFHIYATNRTNEQALNGTFGKNTNLPIYGEGDRVNMNGSKPVNNRKEGGKMNIFLNKGEKLVNRINVTEESQVLNQDGALGEVVRGMVTGKWSSNEFKNAVTTTATGVLIPEVLSSKIIDKARELSLFTNAGVPIIPMESNNVHISRVKTDPTFKFKKEGEAATESSFELEDVNLQSKTAYGYAYVTLEAIKSSQNLDAILKTVFAEAMAQAIDDGMLYGQYNSSTTSYETFAPSGIMNDANINSIAATAGAGYDDIIKAIGKVRGGNGIPTVLGINSNTEEIFSLLKTLDGQYLAAPKAVSEMQTIVSNQLKHDDSAGDDALVFDPNAMIIGIQNNIQIKIIEDSECLKKGLVGFQIYAMLDCKAIQPKHICKITGIKEDSN</sequence>
<dbReference type="EMBL" id="JAHLFQ010000098">
    <property type="protein sequence ID" value="MBU3804006.1"/>
    <property type="molecule type" value="Genomic_DNA"/>
</dbReference>
<reference evidence="4" key="2">
    <citation type="submission" date="2021-04" db="EMBL/GenBank/DDBJ databases">
        <authorList>
            <person name="Gilroy R."/>
        </authorList>
    </citation>
    <scope>NUCLEOTIDE SEQUENCE</scope>
    <source>
        <strain evidence="4">B5-657</strain>
    </source>
</reference>
<reference evidence="4" key="1">
    <citation type="journal article" date="2021" name="PeerJ">
        <title>Extensive microbial diversity within the chicken gut microbiome revealed by metagenomics and culture.</title>
        <authorList>
            <person name="Gilroy R."/>
            <person name="Ravi A."/>
            <person name="Getino M."/>
            <person name="Pursley I."/>
            <person name="Horton D.L."/>
            <person name="Alikhan N.F."/>
            <person name="Baker D."/>
            <person name="Gharbi K."/>
            <person name="Hall N."/>
            <person name="Watson M."/>
            <person name="Adriaenssens E.M."/>
            <person name="Foster-Nyarko E."/>
            <person name="Jarju S."/>
            <person name="Secka A."/>
            <person name="Antonio M."/>
            <person name="Oren A."/>
            <person name="Chaudhuri R.R."/>
            <person name="La Ragione R."/>
            <person name="Hildebrand F."/>
            <person name="Pallen M.J."/>
        </authorList>
    </citation>
    <scope>NUCLEOTIDE SEQUENCE</scope>
    <source>
        <strain evidence="4">B5-657</strain>
    </source>
</reference>
<dbReference type="AlphaFoldDB" id="A0A9E2KCA0"/>
<evidence type="ECO:0000256" key="2">
    <source>
        <dbReference type="SAM" id="Coils"/>
    </source>
</evidence>
<comment type="caution">
    <text evidence="4">The sequence shown here is derived from an EMBL/GenBank/DDBJ whole genome shotgun (WGS) entry which is preliminary data.</text>
</comment>
<dbReference type="Gene3D" id="3.30.2400.10">
    <property type="entry name" value="Major capsid protein gp5"/>
    <property type="match status" value="1"/>
</dbReference>
<name>A0A9E2KCA0_9FIRM</name>
<organism evidence="4 5">
    <name type="scientific">Candidatus Cellulosilyticum pullistercoris</name>
    <dbReference type="NCBI Taxonomy" id="2838521"/>
    <lineage>
        <taxon>Bacteria</taxon>
        <taxon>Bacillati</taxon>
        <taxon>Bacillota</taxon>
        <taxon>Clostridia</taxon>
        <taxon>Lachnospirales</taxon>
        <taxon>Cellulosilyticaceae</taxon>
        <taxon>Cellulosilyticum</taxon>
    </lineage>
</organism>
<evidence type="ECO:0000313" key="5">
    <source>
        <dbReference type="Proteomes" id="UP000824229"/>
    </source>
</evidence>
<evidence type="ECO:0000256" key="1">
    <source>
        <dbReference type="ARBA" id="ARBA00004328"/>
    </source>
</evidence>
<accession>A0A9E2KCA0</accession>
<dbReference type="InterPro" id="IPR054612">
    <property type="entry name" value="Phage_capsid-like_C"/>
</dbReference>
<gene>
    <name evidence="4" type="ORF">H9872_04525</name>
</gene>
<dbReference type="Proteomes" id="UP000824229">
    <property type="component" value="Unassembled WGS sequence"/>
</dbReference>